<dbReference type="PANTHER" id="PTHR41710:SF2">
    <property type="entry name" value="GLYCOSYL TRANSFERASE FAMILY 39_83 DOMAIN-CONTAINING PROTEIN"/>
    <property type="match status" value="1"/>
</dbReference>
<feature type="transmembrane region" description="Helical" evidence="1">
    <location>
        <begin position="277"/>
        <end position="295"/>
    </location>
</feature>
<gene>
    <name evidence="3" type="ORF">KTC_57620</name>
</gene>
<feature type="transmembrane region" description="Helical" evidence="1">
    <location>
        <begin position="74"/>
        <end position="91"/>
    </location>
</feature>
<reference evidence="3" key="1">
    <citation type="submission" date="2018-12" db="EMBL/GenBank/DDBJ databases">
        <title>Novel natural products biosynthetic potential of the class Ktedonobacteria.</title>
        <authorList>
            <person name="Zheng Y."/>
            <person name="Saitou A."/>
            <person name="Wang C.M."/>
            <person name="Toyoda A."/>
            <person name="Minakuchi Y."/>
            <person name="Sekiguchi Y."/>
            <person name="Ueda K."/>
            <person name="Takano H."/>
            <person name="Sakai Y."/>
            <person name="Yokota A."/>
            <person name="Yabe S."/>
        </authorList>
    </citation>
    <scope>NUCLEOTIDE SEQUENCE</scope>
    <source>
        <strain evidence="3">COM3</strain>
    </source>
</reference>
<feature type="transmembrane region" description="Helical" evidence="1">
    <location>
        <begin position="411"/>
        <end position="429"/>
    </location>
</feature>
<evidence type="ECO:0000313" key="3">
    <source>
        <dbReference type="EMBL" id="BBH91011.1"/>
    </source>
</evidence>
<feature type="transmembrane region" description="Helical" evidence="1">
    <location>
        <begin position="195"/>
        <end position="212"/>
    </location>
</feature>
<sequence length="699" mass="79360">MCRVAFGVVLLLAALLRFWGLGERPLHHDEAQHAYFSWIFMHNILGSWPFCFLAQGSNGACYRYDPLLHGPFQFHVIALVYRLCSLVGIPIEGANNVTARIPAALLGTALVGLPYFLRDRLGIWGAWLASFLLAISPGMVYFSRFTREDIYMAFFTLLLIVAIARYIRARDRRWLIWAAVALTLSYATKEATFFTIALLGSFAGAVIVWELGSGRVIRKKGAWLPETLAFPALFLYLLVFGGVALCFFGWLKGLARSLSSVEHVAQADAVLAVVKDWTTVLLLLGFIGLCAFMLFKRRQGDSQQARVTRFDPIKQPLLRMLTTLPWRHWTVAVLAAWIVFAVLFTVLFTNLRTGIGDGVWQGLYYWLKQQEVARGGQPWYYYLLLIPLYEQIGVVFGLVGLIYCLCRPTRFRLFLAYWFVGSVCIYSWAGEKMPWLMIHMVLPLLLLAALAIAPLVRALVGLLHQRKKPCGRHISAFGGLVLACMALIVTLQNMFQVNYVHAEDAPHEMMIYVQTTTDVNAVMKRIEALDREYYHGKHEISIAVTRDATWPFAWYLRNYSNVAFQNSDVHMCVLPRENADVMIAGGHCIGGVLAKGKGTYQAFRYSMRRQWDQGYMPPRCVPQQGKTCEEQPYIGVGPLLWLSYGDNPPPGAQFDLIRAACTIWYWWWDRRAIGSTNGSFDMVILLRNDLVQPERREAR</sequence>
<feature type="transmembrane region" description="Helical" evidence="1">
    <location>
        <begin position="150"/>
        <end position="167"/>
    </location>
</feature>
<dbReference type="PANTHER" id="PTHR41710">
    <property type="entry name" value="GLYCOSYL TRANSFERASE, FAMILY 39"/>
    <property type="match status" value="1"/>
</dbReference>
<accession>A0A455SV27</accession>
<dbReference type="AlphaFoldDB" id="A0A455SV27"/>
<feature type="transmembrane region" description="Helical" evidence="1">
    <location>
        <begin position="124"/>
        <end position="144"/>
    </location>
</feature>
<feature type="transmembrane region" description="Helical" evidence="1">
    <location>
        <begin position="474"/>
        <end position="495"/>
    </location>
</feature>
<feature type="transmembrane region" description="Helical" evidence="1">
    <location>
        <begin position="379"/>
        <end position="404"/>
    </location>
</feature>
<dbReference type="InterPro" id="IPR019962">
    <property type="entry name" value="CHP03663"/>
</dbReference>
<feature type="transmembrane region" description="Helical" evidence="1">
    <location>
        <begin position="233"/>
        <end position="251"/>
    </location>
</feature>
<organism evidence="3">
    <name type="scientific">Thermosporothrix sp. COM3</name>
    <dbReference type="NCBI Taxonomy" id="2490863"/>
    <lineage>
        <taxon>Bacteria</taxon>
        <taxon>Bacillati</taxon>
        <taxon>Chloroflexota</taxon>
        <taxon>Ktedonobacteria</taxon>
        <taxon>Ktedonobacterales</taxon>
        <taxon>Thermosporotrichaceae</taxon>
        <taxon>Thermosporothrix</taxon>
    </lineage>
</organism>
<keyword evidence="1" id="KW-1133">Transmembrane helix</keyword>
<dbReference type="InterPro" id="IPR038731">
    <property type="entry name" value="RgtA/B/C-like"/>
</dbReference>
<feature type="transmembrane region" description="Helical" evidence="1">
    <location>
        <begin position="435"/>
        <end position="462"/>
    </location>
</feature>
<proteinExistence type="predicted"/>
<protein>
    <recommendedName>
        <fullName evidence="2">Glycosyltransferase RgtA/B/C/D-like domain-containing protein</fullName>
    </recommendedName>
</protein>
<dbReference type="EMBL" id="AP019376">
    <property type="protein sequence ID" value="BBH91011.1"/>
    <property type="molecule type" value="Genomic_DNA"/>
</dbReference>
<keyword evidence="1" id="KW-0812">Transmembrane</keyword>
<keyword evidence="1" id="KW-0472">Membrane</keyword>
<feature type="transmembrane region" description="Helical" evidence="1">
    <location>
        <begin position="329"/>
        <end position="348"/>
    </location>
</feature>
<feature type="transmembrane region" description="Helical" evidence="1">
    <location>
        <begin position="97"/>
        <end position="117"/>
    </location>
</feature>
<feature type="domain" description="Glycosyltransferase RgtA/B/C/D-like" evidence="2">
    <location>
        <begin position="90"/>
        <end position="231"/>
    </location>
</feature>
<dbReference type="NCBIfam" id="TIGR03663">
    <property type="entry name" value="flippase activity-associated protein Agl23"/>
    <property type="match status" value="2"/>
</dbReference>
<evidence type="ECO:0000259" key="2">
    <source>
        <dbReference type="Pfam" id="PF13231"/>
    </source>
</evidence>
<evidence type="ECO:0000256" key="1">
    <source>
        <dbReference type="SAM" id="Phobius"/>
    </source>
</evidence>
<feature type="transmembrane region" description="Helical" evidence="1">
    <location>
        <begin position="36"/>
        <end position="54"/>
    </location>
</feature>
<dbReference type="Pfam" id="PF13231">
    <property type="entry name" value="PMT_2"/>
    <property type="match status" value="1"/>
</dbReference>
<name>A0A455SV27_9CHLR</name>